<gene>
    <name evidence="1" type="ORF">METZ01_LOCUS201762</name>
</gene>
<proteinExistence type="predicted"/>
<name>A0A382EDW4_9ZZZZ</name>
<organism evidence="1">
    <name type="scientific">marine metagenome</name>
    <dbReference type="NCBI Taxonomy" id="408172"/>
    <lineage>
        <taxon>unclassified sequences</taxon>
        <taxon>metagenomes</taxon>
        <taxon>ecological metagenomes</taxon>
    </lineage>
</organism>
<reference evidence="1" key="1">
    <citation type="submission" date="2018-05" db="EMBL/GenBank/DDBJ databases">
        <authorList>
            <person name="Lanie J.A."/>
            <person name="Ng W.-L."/>
            <person name="Kazmierczak K.M."/>
            <person name="Andrzejewski T.M."/>
            <person name="Davidsen T.M."/>
            <person name="Wayne K.J."/>
            <person name="Tettelin H."/>
            <person name="Glass J.I."/>
            <person name="Rusch D."/>
            <person name="Podicherti R."/>
            <person name="Tsui H.-C.T."/>
            <person name="Winkler M.E."/>
        </authorList>
    </citation>
    <scope>NUCLEOTIDE SEQUENCE</scope>
</reference>
<dbReference type="EMBL" id="UINC01044031">
    <property type="protein sequence ID" value="SVB48908.1"/>
    <property type="molecule type" value="Genomic_DNA"/>
</dbReference>
<evidence type="ECO:0000313" key="1">
    <source>
        <dbReference type="EMBL" id="SVB48908.1"/>
    </source>
</evidence>
<dbReference type="AlphaFoldDB" id="A0A382EDW4"/>
<protein>
    <submittedName>
        <fullName evidence="1">Uncharacterized protein</fullName>
    </submittedName>
</protein>
<accession>A0A382EDW4</accession>
<sequence>MKEGLRMKIQNGCMVPLGYGKYFRSDSIVGIEPIEQDRGIGQRTKVYVEGLTQPVVASRTEGVILRDMLESDENTTSDFIASVQQTEMLRDIMESIADIAPMLRSIIHDQGGWNLDRLEEQMKEMLDEPPAN</sequence>